<proteinExistence type="inferred from homology"/>
<evidence type="ECO:0000256" key="1">
    <source>
        <dbReference type="ARBA" id="ARBA00006987"/>
    </source>
</evidence>
<dbReference type="RefSeq" id="WP_096356643.1">
    <property type="nucleotide sequence ID" value="NZ_AP014946.1"/>
</dbReference>
<reference evidence="3 4" key="1">
    <citation type="submission" date="2015-08" db="EMBL/GenBank/DDBJ databases">
        <title>Investigation of the bacterial diversity of lava forest soil.</title>
        <authorList>
            <person name="Lee J.S."/>
        </authorList>
    </citation>
    <scope>NUCLEOTIDE SEQUENCE [LARGE SCALE GENOMIC DNA]</scope>
    <source>
        <strain evidence="3 4">GJW-30</strain>
    </source>
</reference>
<organism evidence="3 4">
    <name type="scientific">Variibacter gotjawalensis</name>
    <dbReference type="NCBI Taxonomy" id="1333996"/>
    <lineage>
        <taxon>Bacteria</taxon>
        <taxon>Pseudomonadati</taxon>
        <taxon>Pseudomonadota</taxon>
        <taxon>Alphaproteobacteria</taxon>
        <taxon>Hyphomicrobiales</taxon>
        <taxon>Nitrobacteraceae</taxon>
        <taxon>Variibacter</taxon>
    </lineage>
</organism>
<dbReference type="InterPro" id="IPR042100">
    <property type="entry name" value="Bug_dom1"/>
</dbReference>
<dbReference type="Gene3D" id="3.40.190.150">
    <property type="entry name" value="Bordetella uptake gene, domain 1"/>
    <property type="match status" value="1"/>
</dbReference>
<accession>A0A0S3PWZ5</accession>
<dbReference type="Pfam" id="PF03401">
    <property type="entry name" value="TctC"/>
    <property type="match status" value="1"/>
</dbReference>
<evidence type="ECO:0000256" key="2">
    <source>
        <dbReference type="SAM" id="SignalP"/>
    </source>
</evidence>
<keyword evidence="3" id="KW-0675">Receptor</keyword>
<name>A0A0S3PWZ5_9BRAD</name>
<dbReference type="SUPFAM" id="SSF53850">
    <property type="entry name" value="Periplasmic binding protein-like II"/>
    <property type="match status" value="1"/>
</dbReference>
<dbReference type="KEGG" id="vgo:GJW-30_1_02984"/>
<dbReference type="PROSITE" id="PS51318">
    <property type="entry name" value="TAT"/>
    <property type="match status" value="1"/>
</dbReference>
<feature type="chain" id="PRO_5006615910" evidence="2">
    <location>
        <begin position="31"/>
        <end position="333"/>
    </location>
</feature>
<dbReference type="AlphaFoldDB" id="A0A0S3PWZ5"/>
<evidence type="ECO:0000313" key="4">
    <source>
        <dbReference type="Proteomes" id="UP000236884"/>
    </source>
</evidence>
<dbReference type="PIRSF" id="PIRSF017082">
    <property type="entry name" value="YflP"/>
    <property type="match status" value="1"/>
</dbReference>
<keyword evidence="4" id="KW-1185">Reference proteome</keyword>
<dbReference type="InterPro" id="IPR005064">
    <property type="entry name" value="BUG"/>
</dbReference>
<feature type="signal peptide" evidence="2">
    <location>
        <begin position="1"/>
        <end position="30"/>
    </location>
</feature>
<dbReference type="EMBL" id="AP014946">
    <property type="protein sequence ID" value="BAT60441.1"/>
    <property type="molecule type" value="Genomic_DNA"/>
</dbReference>
<sequence>MNNNKITRRQVLLTAAAGTALVAAPSVLRAQASYPNKNVRIIVPFPAGGTTDMLARLFAQRLGETMGQTFLVENVGGGGGSIGAEQVARAPADGYTLLFHNLTFSTTTSSLQYAGRAKHDIEKDFVPISVGAYVPMLLLAHPSTKVKNLKEFVAFAKETKDPLFYGSTGPGSVMNLIGELLKRDASIKMDHVPFRGAAPLVQELLSGRIQLGGDQLSTSLQHAKAGSLTPIAVHGEKRSPALPDVPTVRELGFPNLELQGWNGFFAPAGTPPEVVAKLGQEITAAAKREDIAKKMIEVGAEPSGSSQAEMREMLKAQVAKVKPVVEELKLVVQ</sequence>
<gene>
    <name evidence="3" type="ORF">GJW-30_1_02984</name>
</gene>
<dbReference type="OrthoDB" id="8443386at2"/>
<evidence type="ECO:0000313" key="3">
    <source>
        <dbReference type="EMBL" id="BAT60441.1"/>
    </source>
</evidence>
<keyword evidence="2" id="KW-0732">Signal</keyword>
<comment type="similarity">
    <text evidence="1">Belongs to the UPF0065 (bug) family.</text>
</comment>
<dbReference type="Gene3D" id="3.40.190.10">
    <property type="entry name" value="Periplasmic binding protein-like II"/>
    <property type="match status" value="1"/>
</dbReference>
<dbReference type="PANTHER" id="PTHR42928:SF5">
    <property type="entry name" value="BLR1237 PROTEIN"/>
    <property type="match status" value="1"/>
</dbReference>
<dbReference type="InterPro" id="IPR006311">
    <property type="entry name" value="TAT_signal"/>
</dbReference>
<dbReference type="Proteomes" id="UP000236884">
    <property type="component" value="Chromosome"/>
</dbReference>
<dbReference type="PANTHER" id="PTHR42928">
    <property type="entry name" value="TRICARBOXYLATE-BINDING PROTEIN"/>
    <property type="match status" value="1"/>
</dbReference>
<dbReference type="CDD" id="cd07012">
    <property type="entry name" value="PBP2_Bug_TTT"/>
    <property type="match status" value="1"/>
</dbReference>
<protein>
    <submittedName>
        <fullName evidence="3">Tripartite tricarboxylate transporter family receptor</fullName>
    </submittedName>
</protein>